<gene>
    <name evidence="1" type="ORF">rsdtw13_17690</name>
</gene>
<dbReference type="EMBL" id="BROD01000001">
    <property type="protein sequence ID" value="GKX66511.1"/>
    <property type="molecule type" value="Genomic_DNA"/>
</dbReference>
<comment type="caution">
    <text evidence="1">The sequence shown here is derived from an EMBL/GenBank/DDBJ whole genome shotgun (WGS) entry which is preliminary data.</text>
</comment>
<dbReference type="Proteomes" id="UP001058074">
    <property type="component" value="Unassembled WGS sequence"/>
</dbReference>
<accession>A0ACB5RCP9</accession>
<name>A0ACB5RCP9_9CLOT</name>
<organism evidence="1 2">
    <name type="scientific">Inconstantimicrobium mannanitabidum</name>
    <dbReference type="NCBI Taxonomy" id="1604901"/>
    <lineage>
        <taxon>Bacteria</taxon>
        <taxon>Bacillati</taxon>
        <taxon>Bacillota</taxon>
        <taxon>Clostridia</taxon>
        <taxon>Eubacteriales</taxon>
        <taxon>Clostridiaceae</taxon>
        <taxon>Inconstantimicrobium</taxon>
    </lineage>
</organism>
<evidence type="ECO:0000313" key="2">
    <source>
        <dbReference type="Proteomes" id="UP001058074"/>
    </source>
</evidence>
<keyword evidence="2" id="KW-1185">Reference proteome</keyword>
<reference evidence="1" key="1">
    <citation type="journal article" date="2025" name="Int. J. Syst. Evol. Microbiol.">
        <title>Inconstantimicrobium mannanitabidum sp. nov., a novel member of the family Clostridiaceae isolated from anoxic soil under the treatment of reductive soil disinfestation.</title>
        <authorList>
            <person name="Ueki A."/>
            <person name="Tonouchi A."/>
            <person name="Honma S."/>
            <person name="Kaku N."/>
            <person name="Ueki K."/>
        </authorList>
    </citation>
    <scope>NUCLEOTIDE SEQUENCE</scope>
    <source>
        <strain evidence="1">TW13</strain>
    </source>
</reference>
<proteinExistence type="predicted"/>
<protein>
    <submittedName>
        <fullName evidence="1">Uncharacterized protein</fullName>
    </submittedName>
</protein>
<evidence type="ECO:0000313" key="1">
    <source>
        <dbReference type="EMBL" id="GKX66511.1"/>
    </source>
</evidence>
<sequence length="306" mass="35118">MINLIKEKVLNMSDRAEIISVEQLPEIITEVKNIKDTGWLNGFQNFIVENIYDFTLPETDFKINSIIIVAAPSKLFNLTFINNGKKVSTYLPPTYYDYDSAHERVEKYLGDLLTPHGYHISFAPRLPRKILACKSGLSKYGRNNITYVDGIGSFYQLVTLYSDIPCDKKDLFEITEMNTCKTCTLCLQNCPTKAILKDRYLINNERCLTGINECGTDDFPEWIDKSAHNAIYGCVKCQIVCPHNRNNVINSKDTVEFTEEETLSLLNSVPFDEFSEDLKEKIMELNMKNYLSAIPRNLKVLFEQNL</sequence>